<evidence type="ECO:0000313" key="2">
    <source>
        <dbReference type="EMBL" id="SLM34034.1"/>
    </source>
</evidence>
<name>A0A1W5CT16_9LECA</name>
<proteinExistence type="predicted"/>
<dbReference type="Proteomes" id="UP000192927">
    <property type="component" value="Unassembled WGS sequence"/>
</dbReference>
<dbReference type="PROSITE" id="PS50181">
    <property type="entry name" value="FBOX"/>
    <property type="match status" value="1"/>
</dbReference>
<dbReference type="AlphaFoldDB" id="A0A1W5CT16"/>
<evidence type="ECO:0000259" key="1">
    <source>
        <dbReference type="PROSITE" id="PS50181"/>
    </source>
</evidence>
<feature type="domain" description="F-box" evidence="1">
    <location>
        <begin position="38"/>
        <end position="87"/>
    </location>
</feature>
<protein>
    <submittedName>
        <fullName evidence="2">F-box domain</fullName>
    </submittedName>
</protein>
<sequence>MCQDLVYSDAMEVDSAYYSDSESMDKQAVPIVTHSNQSSFLHKVPFEVFEQICASLDPLWLLNLSQTCQHMHERLSFEQGNKIWYNSLPSSVWKEAEHYQDETELGNLLASRGSPEHLVSEMVVDFMYRGPLPIASSPHKSSSESAFYGSSTLASPLAPPMPIHSINARTMQTFHPGYDSSPTRSKYGGISTGISSAGLSGRQHVQALGRPYEPVFNYKREIVGYLKTSQRCYICLNLKGPAGESVNTWRWGILFCTECLKEHTVSKLHLILSLKSQVLIVFIALGAIRKLAHVPGVRSVLDHVSLVPYQNGSSMVFYRPEVDDLIRKATGLYLETQLLNHKTRQQMTDKVRIERSGLEGHRRIVRCLVVAAAELLWDGYDPSPNETRDPETGEVTDWQAREGMDSSDTFKTFRDRFAPTHKLKTFLFPDYLLDEFPTRLAYNPASGWMEDPTMLLRKKEHFDDLTERWVADKAFEMLIKLTDWRHTNYYRKGYGGFVTNWTQAAKNHHIDRMEAHLVTGATVNMEHVPIELREAAGLRRFRKLRAKCGLQEEKSATMHPLPQRPERGGFVKQYSFEEYVQLDQLAAAAEQERADAIKYFNKIIRHTCVGCPETALLFYPMGFEALVEHMRFAHARRFWTKDDFHTIG</sequence>
<accession>A0A1W5CT16</accession>
<dbReference type="EMBL" id="FWEW01000204">
    <property type="protein sequence ID" value="SLM34034.1"/>
    <property type="molecule type" value="Genomic_DNA"/>
</dbReference>
<dbReference type="InterPro" id="IPR001810">
    <property type="entry name" value="F-box_dom"/>
</dbReference>
<reference evidence="3" key="1">
    <citation type="submission" date="2017-03" db="EMBL/GenBank/DDBJ databases">
        <authorList>
            <person name="Sharma R."/>
            <person name="Thines M."/>
        </authorList>
    </citation>
    <scope>NUCLEOTIDE SEQUENCE [LARGE SCALE GENOMIC DNA]</scope>
</reference>
<dbReference type="SUPFAM" id="SSF81383">
    <property type="entry name" value="F-box domain"/>
    <property type="match status" value="1"/>
</dbReference>
<dbReference type="CDD" id="cd09917">
    <property type="entry name" value="F-box_SF"/>
    <property type="match status" value="1"/>
</dbReference>
<evidence type="ECO:0000313" key="3">
    <source>
        <dbReference type="Proteomes" id="UP000192927"/>
    </source>
</evidence>
<dbReference type="InterPro" id="IPR036047">
    <property type="entry name" value="F-box-like_dom_sf"/>
</dbReference>
<keyword evidence="3" id="KW-1185">Reference proteome</keyword>
<organism evidence="2 3">
    <name type="scientific">Lasallia pustulata</name>
    <dbReference type="NCBI Taxonomy" id="136370"/>
    <lineage>
        <taxon>Eukaryota</taxon>
        <taxon>Fungi</taxon>
        <taxon>Dikarya</taxon>
        <taxon>Ascomycota</taxon>
        <taxon>Pezizomycotina</taxon>
        <taxon>Lecanoromycetes</taxon>
        <taxon>OSLEUM clade</taxon>
        <taxon>Umbilicariomycetidae</taxon>
        <taxon>Umbilicariales</taxon>
        <taxon>Umbilicariaceae</taxon>
        <taxon>Lasallia</taxon>
    </lineage>
</organism>